<dbReference type="Gene3D" id="3.30.420.10">
    <property type="entry name" value="Ribonuclease H-like superfamily/Ribonuclease H"/>
    <property type="match status" value="1"/>
</dbReference>
<dbReference type="GO" id="GO:0000793">
    <property type="term" value="C:condensed chromosome"/>
    <property type="evidence" value="ECO:0007669"/>
    <property type="project" value="TreeGrafter"/>
</dbReference>
<dbReference type="PANTHER" id="PTHR46060">
    <property type="entry name" value="MARINER MOS1 TRANSPOSASE-LIKE PROTEIN"/>
    <property type="match status" value="1"/>
</dbReference>
<keyword evidence="2" id="KW-1185">Reference proteome</keyword>
<dbReference type="Proteomes" id="UP000050761">
    <property type="component" value="Unassembled WGS sequence"/>
</dbReference>
<sequence length="83" mass="9917">MHENCSYALAKDLDVYNVTIARHQRQLGKVHKLAQWVPHDLTERDRQRRAEVATQLLSYKRTNSWLKSIITEDEKKREKREDA</sequence>
<dbReference type="GO" id="GO:0031297">
    <property type="term" value="P:replication fork processing"/>
    <property type="evidence" value="ECO:0007669"/>
    <property type="project" value="TreeGrafter"/>
</dbReference>
<dbReference type="GO" id="GO:0005634">
    <property type="term" value="C:nucleus"/>
    <property type="evidence" value="ECO:0007669"/>
    <property type="project" value="TreeGrafter"/>
</dbReference>
<reference evidence="3" key="2">
    <citation type="submission" date="2019-09" db="UniProtKB">
        <authorList>
            <consortium name="WormBaseParasite"/>
        </authorList>
    </citation>
    <scope>IDENTIFICATION</scope>
</reference>
<organism evidence="2 3">
    <name type="scientific">Heligmosomoides polygyrus</name>
    <name type="common">Parasitic roundworm</name>
    <dbReference type="NCBI Taxonomy" id="6339"/>
    <lineage>
        <taxon>Eukaryota</taxon>
        <taxon>Metazoa</taxon>
        <taxon>Ecdysozoa</taxon>
        <taxon>Nematoda</taxon>
        <taxon>Chromadorea</taxon>
        <taxon>Rhabditida</taxon>
        <taxon>Rhabditina</taxon>
        <taxon>Rhabditomorpha</taxon>
        <taxon>Strongyloidea</taxon>
        <taxon>Heligmosomidae</taxon>
        <taxon>Heligmosomoides</taxon>
    </lineage>
</organism>
<dbReference type="WBParaSite" id="HPBE_0002060101-mRNA-1">
    <property type="protein sequence ID" value="HPBE_0002060101-mRNA-1"/>
    <property type="gene ID" value="HPBE_0002060101"/>
</dbReference>
<protein>
    <submittedName>
        <fullName evidence="3">HTH_Tnp_IS630 domain-containing protein</fullName>
    </submittedName>
</protein>
<dbReference type="GO" id="GO:0000014">
    <property type="term" value="F:single-stranded DNA endodeoxyribonuclease activity"/>
    <property type="evidence" value="ECO:0007669"/>
    <property type="project" value="TreeGrafter"/>
</dbReference>
<proteinExistence type="predicted"/>
<dbReference type="GO" id="GO:0044547">
    <property type="term" value="F:DNA topoisomerase binding"/>
    <property type="evidence" value="ECO:0007669"/>
    <property type="project" value="TreeGrafter"/>
</dbReference>
<evidence type="ECO:0000313" key="1">
    <source>
        <dbReference type="EMBL" id="VDP20908.1"/>
    </source>
</evidence>
<evidence type="ECO:0000313" key="2">
    <source>
        <dbReference type="Proteomes" id="UP000050761"/>
    </source>
</evidence>
<evidence type="ECO:0000313" key="3">
    <source>
        <dbReference type="WBParaSite" id="HPBE_0002060101-mRNA-1"/>
    </source>
</evidence>
<dbReference type="GO" id="GO:0000729">
    <property type="term" value="P:DNA double-strand break processing"/>
    <property type="evidence" value="ECO:0007669"/>
    <property type="project" value="TreeGrafter"/>
</dbReference>
<dbReference type="EMBL" id="UZAH01032294">
    <property type="protein sequence ID" value="VDP20908.1"/>
    <property type="molecule type" value="Genomic_DNA"/>
</dbReference>
<dbReference type="GO" id="GO:0003690">
    <property type="term" value="F:double-stranded DNA binding"/>
    <property type="evidence" value="ECO:0007669"/>
    <property type="project" value="TreeGrafter"/>
</dbReference>
<name>A0A183GE67_HELPZ</name>
<dbReference type="GO" id="GO:0046975">
    <property type="term" value="F:histone H3K36 methyltransferase activity"/>
    <property type="evidence" value="ECO:0007669"/>
    <property type="project" value="TreeGrafter"/>
</dbReference>
<reference evidence="1 2" key="1">
    <citation type="submission" date="2018-11" db="EMBL/GenBank/DDBJ databases">
        <authorList>
            <consortium name="Pathogen Informatics"/>
        </authorList>
    </citation>
    <scope>NUCLEOTIDE SEQUENCE [LARGE SCALE GENOMIC DNA]</scope>
</reference>
<accession>A0A183GE67</accession>
<gene>
    <name evidence="1" type="ORF">HPBE_LOCUS20600</name>
</gene>
<dbReference type="GO" id="GO:0042800">
    <property type="term" value="F:histone H3K4 methyltransferase activity"/>
    <property type="evidence" value="ECO:0007669"/>
    <property type="project" value="TreeGrafter"/>
</dbReference>
<dbReference type="InterPro" id="IPR052709">
    <property type="entry name" value="Transposase-MT_Hybrid"/>
</dbReference>
<dbReference type="AlphaFoldDB" id="A0A183GE67"/>
<dbReference type="GO" id="GO:0003697">
    <property type="term" value="F:single-stranded DNA binding"/>
    <property type="evidence" value="ECO:0007669"/>
    <property type="project" value="TreeGrafter"/>
</dbReference>
<dbReference type="GO" id="GO:0015074">
    <property type="term" value="P:DNA integration"/>
    <property type="evidence" value="ECO:0007669"/>
    <property type="project" value="TreeGrafter"/>
</dbReference>
<dbReference type="GO" id="GO:0044774">
    <property type="term" value="P:mitotic DNA integrity checkpoint signaling"/>
    <property type="evidence" value="ECO:0007669"/>
    <property type="project" value="TreeGrafter"/>
</dbReference>
<dbReference type="GO" id="GO:0006303">
    <property type="term" value="P:double-strand break repair via nonhomologous end joining"/>
    <property type="evidence" value="ECO:0007669"/>
    <property type="project" value="TreeGrafter"/>
</dbReference>
<dbReference type="InterPro" id="IPR036397">
    <property type="entry name" value="RNaseH_sf"/>
</dbReference>
<accession>A0A3P8CIW1</accession>
<dbReference type="OrthoDB" id="8056906at2759"/>
<dbReference type="GO" id="GO:0035861">
    <property type="term" value="C:site of double-strand break"/>
    <property type="evidence" value="ECO:0007669"/>
    <property type="project" value="TreeGrafter"/>
</dbReference>
<dbReference type="PANTHER" id="PTHR46060:SF2">
    <property type="entry name" value="HISTONE-LYSINE N-METHYLTRANSFERASE SETMAR"/>
    <property type="match status" value="1"/>
</dbReference>